<gene>
    <name evidence="2" type="ORF">H257_08856</name>
</gene>
<dbReference type="VEuPathDB" id="FungiDB:H257_08856"/>
<dbReference type="OrthoDB" id="226265at2759"/>
<evidence type="ECO:0000256" key="1">
    <source>
        <dbReference type="SAM" id="MobiDB-lite"/>
    </source>
</evidence>
<evidence type="ECO:0000313" key="2">
    <source>
        <dbReference type="EMBL" id="ETV77439.1"/>
    </source>
</evidence>
<accession>W4GED9</accession>
<dbReference type="EMBL" id="KI913133">
    <property type="protein sequence ID" value="ETV77439.1"/>
    <property type="molecule type" value="Genomic_DNA"/>
</dbReference>
<sequence length="293" mass="32764">MQVEEHRQAFGGYQSTNTTTMQISKDKPKQGVTATHCKPRTLNAPPSDEWTTYRGAIWSIMKTFSVPSGSYGSVLSVLQDVAECAVAGVASIESYLIADCMEWGWGLRESTHMVNQLRLSLNRMHVGTSAVYIAYLLRFRRDANGKVDPNGELASTKSFLNMKYMNQAKFMPWDASLNKDVDDCFQRHRVMTQQLDKDDPRKFCSSTPNRLDSAYLRIMDPTLGPHQGCPTSERIIQDVTKCFSNHLLAVINASGLALRWVHDDALEQTNLLVEKTFAGIQSSKSMGEAEAVQ</sequence>
<protein>
    <submittedName>
        <fullName evidence="2">Uncharacterized protein</fullName>
    </submittedName>
</protein>
<proteinExistence type="predicted"/>
<reference evidence="2" key="1">
    <citation type="submission" date="2013-12" db="EMBL/GenBank/DDBJ databases">
        <title>The Genome Sequence of Aphanomyces astaci APO3.</title>
        <authorList>
            <consortium name="The Broad Institute Genomics Platform"/>
            <person name="Russ C."/>
            <person name="Tyler B."/>
            <person name="van West P."/>
            <person name="Dieguez-Uribeondo J."/>
            <person name="Young S.K."/>
            <person name="Zeng Q."/>
            <person name="Gargeya S."/>
            <person name="Fitzgerald M."/>
            <person name="Abouelleil A."/>
            <person name="Alvarado L."/>
            <person name="Chapman S.B."/>
            <person name="Gainer-Dewar J."/>
            <person name="Goldberg J."/>
            <person name="Griggs A."/>
            <person name="Gujja S."/>
            <person name="Hansen M."/>
            <person name="Howarth C."/>
            <person name="Imamovic A."/>
            <person name="Ireland A."/>
            <person name="Larimer J."/>
            <person name="McCowan C."/>
            <person name="Murphy C."/>
            <person name="Pearson M."/>
            <person name="Poon T.W."/>
            <person name="Priest M."/>
            <person name="Roberts A."/>
            <person name="Saif S."/>
            <person name="Shea T."/>
            <person name="Sykes S."/>
            <person name="Wortman J."/>
            <person name="Nusbaum C."/>
            <person name="Birren B."/>
        </authorList>
    </citation>
    <scope>NUCLEOTIDE SEQUENCE [LARGE SCALE GENOMIC DNA]</scope>
    <source>
        <strain evidence="2">APO3</strain>
    </source>
</reference>
<feature type="region of interest" description="Disordered" evidence="1">
    <location>
        <begin position="1"/>
        <end position="43"/>
    </location>
</feature>
<name>W4GED9_APHAT</name>
<dbReference type="RefSeq" id="XP_009833226.1">
    <property type="nucleotide sequence ID" value="XM_009834924.1"/>
</dbReference>
<organism evidence="2">
    <name type="scientific">Aphanomyces astaci</name>
    <name type="common">Crayfish plague agent</name>
    <dbReference type="NCBI Taxonomy" id="112090"/>
    <lineage>
        <taxon>Eukaryota</taxon>
        <taxon>Sar</taxon>
        <taxon>Stramenopiles</taxon>
        <taxon>Oomycota</taxon>
        <taxon>Saprolegniomycetes</taxon>
        <taxon>Saprolegniales</taxon>
        <taxon>Verrucalvaceae</taxon>
        <taxon>Aphanomyces</taxon>
    </lineage>
</organism>
<dbReference type="AlphaFoldDB" id="W4GED9"/>
<dbReference type="GeneID" id="20810852"/>
<feature type="compositionally biased region" description="Polar residues" evidence="1">
    <location>
        <begin position="13"/>
        <end position="23"/>
    </location>
</feature>